<dbReference type="Proteomes" id="UP001303115">
    <property type="component" value="Unassembled WGS sequence"/>
</dbReference>
<feature type="compositionally biased region" description="Pro residues" evidence="2">
    <location>
        <begin position="378"/>
        <end position="390"/>
    </location>
</feature>
<feature type="region of interest" description="Disordered" evidence="2">
    <location>
        <begin position="604"/>
        <end position="665"/>
    </location>
</feature>
<feature type="region of interest" description="Disordered" evidence="2">
    <location>
        <begin position="485"/>
        <end position="560"/>
    </location>
</feature>
<keyword evidence="1" id="KW-0862">Zinc</keyword>
<dbReference type="PANTHER" id="PTHR38166">
    <property type="entry name" value="C2H2-TYPE DOMAIN-CONTAINING PROTEIN-RELATED"/>
    <property type="match status" value="1"/>
</dbReference>
<dbReference type="PANTHER" id="PTHR38166:SF1">
    <property type="entry name" value="C2H2-TYPE DOMAIN-CONTAINING PROTEIN"/>
    <property type="match status" value="1"/>
</dbReference>
<organism evidence="4 5">
    <name type="scientific">Parachaetomium inaequale</name>
    <dbReference type="NCBI Taxonomy" id="2588326"/>
    <lineage>
        <taxon>Eukaryota</taxon>
        <taxon>Fungi</taxon>
        <taxon>Dikarya</taxon>
        <taxon>Ascomycota</taxon>
        <taxon>Pezizomycotina</taxon>
        <taxon>Sordariomycetes</taxon>
        <taxon>Sordariomycetidae</taxon>
        <taxon>Sordariales</taxon>
        <taxon>Chaetomiaceae</taxon>
        <taxon>Parachaetomium</taxon>
    </lineage>
</organism>
<feature type="compositionally biased region" description="Acidic residues" evidence="2">
    <location>
        <begin position="640"/>
        <end position="649"/>
    </location>
</feature>
<evidence type="ECO:0000256" key="1">
    <source>
        <dbReference type="PROSITE-ProRule" id="PRU00042"/>
    </source>
</evidence>
<dbReference type="AlphaFoldDB" id="A0AAN6PHH1"/>
<proteinExistence type="predicted"/>
<name>A0AAN6PHH1_9PEZI</name>
<dbReference type="PROSITE" id="PS50157">
    <property type="entry name" value="ZINC_FINGER_C2H2_2"/>
    <property type="match status" value="1"/>
</dbReference>
<sequence length="987" mass="108778">MDTRYPSPVADTSPSSNDIATAAHDVGDPRRLVTQGSDPRMPAASQAALPGIAKQTIAGTPREDASPEGGMIRESWVSFASTAASRDSGVPSIFSVRASTASAATRYSVRQSSIESPISATSPMHQGHRKSSYPHGPRYCCTFCDEAFDTNTEWKLHEFEFHDRRERYACTSCPAVFPRAALFTKHLKADHGLNAAEVTATPVEYAPIRSAWGCGFCGAVISSRTDYLDHVGEHYDEGKEMAEWQHTRVIEALLHQPKVASAWMALVTKEEHARGAKLRFLWDPHTTGRATDEKEPRRLQDMLELFATGSMEAAEVATVAYSSAHIRLEGNVSDLINKLYLRNPDPKPSKTTPNLAQHSPELEPTVPGTTDDVVSPMSPLPAPLRPPTAPPRMSNPLPPPFGLQSQSPASSSAPSVAGLVEVGLPALPRPFKPSSLHRIDSSRSFGLFKNAVAISNLDRQGGIIMLPPMGSSDVPPISIRRTAELLPPASETPGRPFSAGDQRPTLSAMGLNTTSSVKPHTSSSTLSTHTRDSSHGFGDSTSEIVSDDSLSEPDSWLDSGAVPTATKIWRNSFQQTVDRGMRRLWLQYNHDWDALVRQCVGDKSTNSTQYRESSGRVRKGASSRYAPSKGLRPNGKSLGQEDEEEDDEREGYRPPSSLSKRSPESAKRFACPFRKHDPNTYNIQDHEVCAIRSWSTISRLKEHLYRRHYKIHCQRCKRIFIDVRELAEHEMLAMGCEVLDVIPPGDITTYQEKQLKSRKHTTRRQTDEEKWRDIYRLLFPNEEIPSPYPEATEDMGPTTAESQVSFNFQHFLLSEMPTLFTRTAEEHAGRHLQAHEGLALEVIPGIIQDALQKAFRAWEARGSALPTREASVASMSFLPETPTSLAYSFGQPTAYQTPQPAATVDHSFPHGRFNTTDFACEVPHASHADDSGFAEDSFFTSGPPVDFNTFAPQYERGPWEPALGLMGVGSLEGDLNLSGHFRGFQDG</sequence>
<feature type="region of interest" description="Disordered" evidence="2">
    <location>
        <begin position="1"/>
        <end position="48"/>
    </location>
</feature>
<feature type="compositionally biased region" description="Low complexity" evidence="2">
    <location>
        <begin position="404"/>
        <end position="414"/>
    </location>
</feature>
<feature type="compositionally biased region" description="Polar residues" evidence="2">
    <location>
        <begin position="510"/>
        <end position="519"/>
    </location>
</feature>
<keyword evidence="1" id="KW-0863">Zinc-finger</keyword>
<feature type="region of interest" description="Disordered" evidence="2">
    <location>
        <begin position="343"/>
        <end position="414"/>
    </location>
</feature>
<evidence type="ECO:0000313" key="4">
    <source>
        <dbReference type="EMBL" id="KAK4040110.1"/>
    </source>
</evidence>
<gene>
    <name evidence="4" type="ORF">C8A01DRAFT_15997</name>
</gene>
<dbReference type="SMART" id="SM00355">
    <property type="entry name" value="ZnF_C2H2"/>
    <property type="match status" value="4"/>
</dbReference>
<feature type="compositionally biased region" description="Polar residues" evidence="2">
    <location>
        <begin position="10"/>
        <end position="19"/>
    </location>
</feature>
<protein>
    <recommendedName>
        <fullName evidence="3">C2H2-type domain-containing protein</fullName>
    </recommendedName>
</protein>
<evidence type="ECO:0000259" key="3">
    <source>
        <dbReference type="PROSITE" id="PS50157"/>
    </source>
</evidence>
<dbReference type="InterPro" id="IPR013087">
    <property type="entry name" value="Znf_C2H2_type"/>
</dbReference>
<dbReference type="Gene3D" id="3.30.160.60">
    <property type="entry name" value="Classic Zinc Finger"/>
    <property type="match status" value="1"/>
</dbReference>
<dbReference type="GO" id="GO:0008270">
    <property type="term" value="F:zinc ion binding"/>
    <property type="evidence" value="ECO:0007669"/>
    <property type="project" value="UniProtKB-KW"/>
</dbReference>
<feature type="domain" description="C2H2-type" evidence="3">
    <location>
        <begin position="168"/>
        <end position="191"/>
    </location>
</feature>
<comment type="caution">
    <text evidence="4">The sequence shown here is derived from an EMBL/GenBank/DDBJ whole genome shotgun (WGS) entry which is preliminary data.</text>
</comment>
<accession>A0AAN6PHH1</accession>
<evidence type="ECO:0000256" key="2">
    <source>
        <dbReference type="SAM" id="MobiDB-lite"/>
    </source>
</evidence>
<keyword evidence="1" id="KW-0479">Metal-binding</keyword>
<keyword evidence="5" id="KW-1185">Reference proteome</keyword>
<dbReference type="PROSITE" id="PS00028">
    <property type="entry name" value="ZINC_FINGER_C2H2_1"/>
    <property type="match status" value="3"/>
</dbReference>
<evidence type="ECO:0000313" key="5">
    <source>
        <dbReference type="Proteomes" id="UP001303115"/>
    </source>
</evidence>
<reference evidence="5" key="1">
    <citation type="journal article" date="2023" name="Mol. Phylogenet. Evol.">
        <title>Genome-scale phylogeny and comparative genomics of the fungal order Sordariales.</title>
        <authorList>
            <person name="Hensen N."/>
            <person name="Bonometti L."/>
            <person name="Westerberg I."/>
            <person name="Brannstrom I.O."/>
            <person name="Guillou S."/>
            <person name="Cros-Aarteil S."/>
            <person name="Calhoun S."/>
            <person name="Haridas S."/>
            <person name="Kuo A."/>
            <person name="Mondo S."/>
            <person name="Pangilinan J."/>
            <person name="Riley R."/>
            <person name="LaButti K."/>
            <person name="Andreopoulos B."/>
            <person name="Lipzen A."/>
            <person name="Chen C."/>
            <person name="Yan M."/>
            <person name="Daum C."/>
            <person name="Ng V."/>
            <person name="Clum A."/>
            <person name="Steindorff A."/>
            <person name="Ohm R.A."/>
            <person name="Martin F."/>
            <person name="Silar P."/>
            <person name="Natvig D.O."/>
            <person name="Lalanne C."/>
            <person name="Gautier V."/>
            <person name="Ament-Velasquez S.L."/>
            <person name="Kruys A."/>
            <person name="Hutchinson M.I."/>
            <person name="Powell A.J."/>
            <person name="Barry K."/>
            <person name="Miller A.N."/>
            <person name="Grigoriev I.V."/>
            <person name="Debuchy R."/>
            <person name="Gladieux P."/>
            <person name="Hiltunen Thoren M."/>
            <person name="Johannesson H."/>
        </authorList>
    </citation>
    <scope>NUCLEOTIDE SEQUENCE [LARGE SCALE GENOMIC DNA]</scope>
    <source>
        <strain evidence="5">CBS 284.82</strain>
    </source>
</reference>
<dbReference type="EMBL" id="MU854384">
    <property type="protein sequence ID" value="KAK4040110.1"/>
    <property type="molecule type" value="Genomic_DNA"/>
</dbReference>